<dbReference type="PANTHER" id="PTHR47843:SF5">
    <property type="entry name" value="BTB_POZ DOMAIN PROTEIN"/>
    <property type="match status" value="1"/>
</dbReference>
<dbReference type="Pfam" id="PF00651">
    <property type="entry name" value="BTB"/>
    <property type="match status" value="1"/>
</dbReference>
<protein>
    <recommendedName>
        <fullName evidence="2">BTB domain-containing protein</fullName>
    </recommendedName>
</protein>
<dbReference type="SUPFAM" id="SSF54695">
    <property type="entry name" value="POZ domain"/>
    <property type="match status" value="1"/>
</dbReference>
<evidence type="ECO:0000313" key="4">
    <source>
        <dbReference type="Proteomes" id="UP000809789"/>
    </source>
</evidence>
<proteinExistence type="predicted"/>
<dbReference type="Gene3D" id="3.30.710.10">
    <property type="entry name" value="Potassium Channel Kv1.1, Chain A"/>
    <property type="match status" value="1"/>
</dbReference>
<evidence type="ECO:0000256" key="1">
    <source>
        <dbReference type="SAM" id="MobiDB-lite"/>
    </source>
</evidence>
<organism evidence="3 4">
    <name type="scientific">Elsinoe batatas</name>
    <dbReference type="NCBI Taxonomy" id="2601811"/>
    <lineage>
        <taxon>Eukaryota</taxon>
        <taxon>Fungi</taxon>
        <taxon>Dikarya</taxon>
        <taxon>Ascomycota</taxon>
        <taxon>Pezizomycotina</taxon>
        <taxon>Dothideomycetes</taxon>
        <taxon>Dothideomycetidae</taxon>
        <taxon>Myriangiales</taxon>
        <taxon>Elsinoaceae</taxon>
        <taxon>Elsinoe</taxon>
    </lineage>
</organism>
<dbReference type="PANTHER" id="PTHR47843">
    <property type="entry name" value="BTB DOMAIN-CONTAINING PROTEIN-RELATED"/>
    <property type="match status" value="1"/>
</dbReference>
<dbReference type="PROSITE" id="PS50097">
    <property type="entry name" value="BTB"/>
    <property type="match status" value="1"/>
</dbReference>
<feature type="region of interest" description="Disordered" evidence="1">
    <location>
        <begin position="271"/>
        <end position="291"/>
    </location>
</feature>
<feature type="domain" description="BTB" evidence="2">
    <location>
        <begin position="32"/>
        <end position="102"/>
    </location>
</feature>
<dbReference type="OrthoDB" id="6359816at2759"/>
<gene>
    <name evidence="3" type="ORF">KVT40_009199</name>
</gene>
<evidence type="ECO:0000313" key="3">
    <source>
        <dbReference type="EMBL" id="KAG8624223.1"/>
    </source>
</evidence>
<sequence length="291" mass="32949">MSFYPSDTKPLSGWQHPFLRGLADLRQQTDSSDLTIICGTTTHRVHKLVLGLQSEYFKTACKPDTFSEGQSHIITLKSINDRDDTEGADDPAAVDAMIDFFYGVETYYLVDQWGNTGLHHLAGLYIVADKYRVSGMREDILRHFRRALEESRSGDGNALCKLLRTLWDNLPSADDPIITVLVEFIVCCKSHVLRKKDMEELMHTAPELAKKVLGVFVKWCAWPAKNRRSEGAPGLTPEAGFRESRSSESLRWERPAVPNCRCEDSWEKMMNPPAPKAKVEKVDGFEQEAAW</sequence>
<evidence type="ECO:0000259" key="2">
    <source>
        <dbReference type="PROSITE" id="PS50097"/>
    </source>
</evidence>
<dbReference type="EMBL" id="JAESVG020000010">
    <property type="protein sequence ID" value="KAG8624223.1"/>
    <property type="molecule type" value="Genomic_DNA"/>
</dbReference>
<comment type="caution">
    <text evidence="3">The sequence shown here is derived from an EMBL/GenBank/DDBJ whole genome shotgun (WGS) entry which is preliminary data.</text>
</comment>
<dbReference type="SMART" id="SM00225">
    <property type="entry name" value="BTB"/>
    <property type="match status" value="1"/>
</dbReference>
<name>A0A8K0PEH8_9PEZI</name>
<accession>A0A8K0PEH8</accession>
<dbReference type="AlphaFoldDB" id="A0A8K0PEH8"/>
<dbReference type="InterPro" id="IPR011333">
    <property type="entry name" value="SKP1/BTB/POZ_sf"/>
</dbReference>
<dbReference type="Proteomes" id="UP000809789">
    <property type="component" value="Unassembled WGS sequence"/>
</dbReference>
<dbReference type="InterPro" id="IPR000210">
    <property type="entry name" value="BTB/POZ_dom"/>
</dbReference>
<reference evidence="3" key="1">
    <citation type="submission" date="2021-07" db="EMBL/GenBank/DDBJ databases">
        <title>Elsinoe batatas strain:CRI-CJ2 Genome sequencing and assembly.</title>
        <authorList>
            <person name="Huang L."/>
        </authorList>
    </citation>
    <scope>NUCLEOTIDE SEQUENCE</scope>
    <source>
        <strain evidence="3">CRI-CJ2</strain>
    </source>
</reference>
<keyword evidence="4" id="KW-1185">Reference proteome</keyword>